<dbReference type="EMBL" id="BJNT01000005">
    <property type="protein sequence ID" value="GEC85406.1"/>
    <property type="molecule type" value="Genomic_DNA"/>
</dbReference>
<accession>A0A4Y4BZX2</accession>
<sequence>MSLPDCAGIARVDIEMPLGQQHRIGPEFCAVCQTRRPDAAVRRGDVLRAVRCSVTVMPGWVAGSVSTATARSKASRR</sequence>
<comment type="caution">
    <text evidence="1">The sequence shown here is derived from an EMBL/GenBank/DDBJ whole genome shotgun (WGS) entry which is preliminary data.</text>
</comment>
<gene>
    <name evidence="1" type="ORF">CVA01_07200</name>
</gene>
<dbReference type="AlphaFoldDB" id="A0A4Y4BZX2"/>
<evidence type="ECO:0000313" key="2">
    <source>
        <dbReference type="Proteomes" id="UP000319986"/>
    </source>
</evidence>
<reference evidence="1 2" key="1">
    <citation type="submission" date="2019-06" db="EMBL/GenBank/DDBJ databases">
        <title>Whole genome shotgun sequence of Corynebacterium variabile NBRC 15286.</title>
        <authorList>
            <person name="Hosoyama A."/>
            <person name="Uohara A."/>
            <person name="Ohji S."/>
            <person name="Ichikawa N."/>
        </authorList>
    </citation>
    <scope>NUCLEOTIDE SEQUENCE [LARGE SCALE GENOMIC DNA]</scope>
    <source>
        <strain evidence="1 2">NBRC 15286</strain>
    </source>
</reference>
<proteinExistence type="predicted"/>
<dbReference type="Proteomes" id="UP000319986">
    <property type="component" value="Unassembled WGS sequence"/>
</dbReference>
<protein>
    <submittedName>
        <fullName evidence="1">Uncharacterized protein</fullName>
    </submittedName>
</protein>
<name>A0A4Y4BZX2_9CORY</name>
<evidence type="ECO:0000313" key="1">
    <source>
        <dbReference type="EMBL" id="GEC85406.1"/>
    </source>
</evidence>
<organism evidence="1 2">
    <name type="scientific">Corynebacterium variabile</name>
    <dbReference type="NCBI Taxonomy" id="1727"/>
    <lineage>
        <taxon>Bacteria</taxon>
        <taxon>Bacillati</taxon>
        <taxon>Actinomycetota</taxon>
        <taxon>Actinomycetes</taxon>
        <taxon>Mycobacteriales</taxon>
        <taxon>Corynebacteriaceae</taxon>
        <taxon>Corynebacterium</taxon>
    </lineage>
</organism>